<accession>A0A4Y2HE09</accession>
<organism evidence="1 2">
    <name type="scientific">Araneus ventricosus</name>
    <name type="common">Orbweaver spider</name>
    <name type="synonym">Epeira ventricosa</name>
    <dbReference type="NCBI Taxonomy" id="182803"/>
    <lineage>
        <taxon>Eukaryota</taxon>
        <taxon>Metazoa</taxon>
        <taxon>Ecdysozoa</taxon>
        <taxon>Arthropoda</taxon>
        <taxon>Chelicerata</taxon>
        <taxon>Arachnida</taxon>
        <taxon>Araneae</taxon>
        <taxon>Araneomorphae</taxon>
        <taxon>Entelegynae</taxon>
        <taxon>Araneoidea</taxon>
        <taxon>Araneidae</taxon>
        <taxon>Araneus</taxon>
    </lineage>
</organism>
<comment type="caution">
    <text evidence="1">The sequence shown here is derived from an EMBL/GenBank/DDBJ whole genome shotgun (WGS) entry which is preliminary data.</text>
</comment>
<evidence type="ECO:0000313" key="2">
    <source>
        <dbReference type="Proteomes" id="UP000499080"/>
    </source>
</evidence>
<dbReference type="AlphaFoldDB" id="A0A4Y2HE09"/>
<evidence type="ECO:0000313" key="1">
    <source>
        <dbReference type="EMBL" id="GBM63530.1"/>
    </source>
</evidence>
<name>A0A4Y2HE09_ARAVE</name>
<protein>
    <submittedName>
        <fullName evidence="1">Uncharacterized protein</fullName>
    </submittedName>
</protein>
<dbReference type="Proteomes" id="UP000499080">
    <property type="component" value="Unassembled WGS sequence"/>
</dbReference>
<gene>
    <name evidence="1" type="ORF">AVEN_13323_1</name>
</gene>
<sequence length="110" mass="12572">MHGIKLFDDKGVLSRETEILRKKLQEISDRKRDFDKIRTAGKLPSFLKQRRGKQFIAPFSSSCLCHFNTGRIYRIQSSVHSSASFSISITGPICYNVPLNMSLSFEVMEV</sequence>
<dbReference type="EMBL" id="BGPR01001873">
    <property type="protein sequence ID" value="GBM63530.1"/>
    <property type="molecule type" value="Genomic_DNA"/>
</dbReference>
<reference evidence="1 2" key="1">
    <citation type="journal article" date="2019" name="Sci. Rep.">
        <title>Orb-weaving spider Araneus ventricosus genome elucidates the spidroin gene catalogue.</title>
        <authorList>
            <person name="Kono N."/>
            <person name="Nakamura H."/>
            <person name="Ohtoshi R."/>
            <person name="Moran D.A.P."/>
            <person name="Shinohara A."/>
            <person name="Yoshida Y."/>
            <person name="Fujiwara M."/>
            <person name="Mori M."/>
            <person name="Tomita M."/>
            <person name="Arakawa K."/>
        </authorList>
    </citation>
    <scope>NUCLEOTIDE SEQUENCE [LARGE SCALE GENOMIC DNA]</scope>
</reference>
<keyword evidence="2" id="KW-1185">Reference proteome</keyword>
<proteinExistence type="predicted"/>